<dbReference type="PANTHER" id="PTHR11059">
    <property type="entry name" value="DNA REPAIR PROTEIN RECN"/>
    <property type="match status" value="1"/>
</dbReference>
<dbReference type="EMBL" id="JACOQK010000001">
    <property type="protein sequence ID" value="MBC5787288.1"/>
    <property type="molecule type" value="Genomic_DNA"/>
</dbReference>
<evidence type="ECO:0000313" key="12">
    <source>
        <dbReference type="Proteomes" id="UP000649151"/>
    </source>
</evidence>
<accession>A0ABR7IQA1</accession>
<dbReference type="InterPro" id="IPR003395">
    <property type="entry name" value="RecF/RecN/SMC_N"/>
</dbReference>
<dbReference type="Pfam" id="PF02463">
    <property type="entry name" value="SMC_N"/>
    <property type="match status" value="1"/>
</dbReference>
<evidence type="ECO:0000256" key="2">
    <source>
        <dbReference type="ARBA" id="ARBA00009441"/>
    </source>
</evidence>
<dbReference type="SUPFAM" id="SSF52540">
    <property type="entry name" value="P-loop containing nucleoside triphosphate hydrolases"/>
    <property type="match status" value="1"/>
</dbReference>
<evidence type="ECO:0000256" key="3">
    <source>
        <dbReference type="ARBA" id="ARBA00021315"/>
    </source>
</evidence>
<dbReference type="RefSeq" id="WP_069988990.1">
    <property type="nucleotide sequence ID" value="NZ_JACOQK010000001.1"/>
</dbReference>
<comment type="function">
    <text evidence="1 9">May be involved in recombinational repair of damaged DNA.</text>
</comment>
<keyword evidence="6" id="KW-0067">ATP-binding</keyword>
<evidence type="ECO:0000256" key="9">
    <source>
        <dbReference type="PIRNR" id="PIRNR003128"/>
    </source>
</evidence>
<keyword evidence="12" id="KW-1185">Reference proteome</keyword>
<dbReference type="NCBIfam" id="TIGR00634">
    <property type="entry name" value="recN"/>
    <property type="match status" value="1"/>
</dbReference>
<dbReference type="InterPro" id="IPR004604">
    <property type="entry name" value="DNA_recomb/repair_RecN"/>
</dbReference>
<evidence type="ECO:0000256" key="4">
    <source>
        <dbReference type="ARBA" id="ARBA00022741"/>
    </source>
</evidence>
<evidence type="ECO:0000256" key="7">
    <source>
        <dbReference type="ARBA" id="ARBA00023204"/>
    </source>
</evidence>
<sequence length="558" mass="63043">MLTGLFIQNLAVIEKVYMEFGKGFHVFTGETGAGKSIVIDAINGILGGRCSKELVRSGTEKAVMIGSFQDVPQQVVDILRDNGVDLEDELVIQREISVDGKSVARICGRPVTVGLLKEIGSHLINIHGQHDNQILLSPERHMEILDCFGEINTLLSEYQRKFHRFTKVEKELEEINEKQQTKNQKLDLLHYQIDEIEQADLELGEDVELEHEARAIRNYARITESLHEAYQALDGEDELPGASSKLVDAVNALEYASEYYNGVDELKERLKGIAYEVEDIRHEVASKLEEFDMTPNRLDAIEARLDEIFKLKRKYGATIQEVLDYQQNCQKQLEQIEGYDIRQNELMVEQKQLRLACGELAEQLTEQRRKAAKQLVNTVAHELKFLDMANVTLQVHWEKTPFQSKGRDKIEFLISTNVGEPPKPIAKIASGGELSRIMLAIKNALADKDQIPTLIFDEVDTGVSGSAAQKIGLKLKQVSKNRQVFSVTHLAQIAALADIHFRIRKSVKGNRTYTEVIPLDEHGRVQEVARIMSTGEITDLMMKNAQEMIQRGRQSAES</sequence>
<gene>
    <name evidence="11" type="primary">recN</name>
    <name evidence="11" type="ORF">H8Z77_04505</name>
</gene>
<reference evidence="11 12" key="1">
    <citation type="submission" date="2020-08" db="EMBL/GenBank/DDBJ databases">
        <title>Genome public.</title>
        <authorList>
            <person name="Liu C."/>
            <person name="Sun Q."/>
        </authorList>
    </citation>
    <scope>NUCLEOTIDE SEQUENCE [LARGE SCALE GENOMIC DNA]</scope>
    <source>
        <strain evidence="11 12">NSJ-27</strain>
    </source>
</reference>
<name>A0ABR7IQA1_9CLOT</name>
<evidence type="ECO:0000259" key="10">
    <source>
        <dbReference type="Pfam" id="PF02463"/>
    </source>
</evidence>
<dbReference type="Gene3D" id="3.40.50.300">
    <property type="entry name" value="P-loop containing nucleotide triphosphate hydrolases"/>
    <property type="match status" value="2"/>
</dbReference>
<dbReference type="Proteomes" id="UP000649151">
    <property type="component" value="Unassembled WGS sequence"/>
</dbReference>
<keyword evidence="5 9" id="KW-0227">DNA damage</keyword>
<dbReference type="CDD" id="cd03241">
    <property type="entry name" value="ABC_RecN"/>
    <property type="match status" value="2"/>
</dbReference>
<evidence type="ECO:0000256" key="8">
    <source>
        <dbReference type="ARBA" id="ARBA00033408"/>
    </source>
</evidence>
<evidence type="ECO:0000256" key="6">
    <source>
        <dbReference type="ARBA" id="ARBA00022840"/>
    </source>
</evidence>
<keyword evidence="7 9" id="KW-0234">DNA repair</keyword>
<evidence type="ECO:0000256" key="5">
    <source>
        <dbReference type="ARBA" id="ARBA00022763"/>
    </source>
</evidence>
<feature type="domain" description="RecF/RecN/SMC N-terminal" evidence="10">
    <location>
        <begin position="2"/>
        <end position="508"/>
    </location>
</feature>
<dbReference type="PIRSF" id="PIRSF003128">
    <property type="entry name" value="RecN"/>
    <property type="match status" value="1"/>
</dbReference>
<dbReference type="InterPro" id="IPR027417">
    <property type="entry name" value="P-loop_NTPase"/>
</dbReference>
<evidence type="ECO:0000256" key="1">
    <source>
        <dbReference type="ARBA" id="ARBA00003618"/>
    </source>
</evidence>
<organism evidence="11 12">
    <name type="scientific">Clostridium facile</name>
    <dbReference type="NCBI Taxonomy" id="2763035"/>
    <lineage>
        <taxon>Bacteria</taxon>
        <taxon>Bacillati</taxon>
        <taxon>Bacillota</taxon>
        <taxon>Clostridia</taxon>
        <taxon>Eubacteriales</taxon>
        <taxon>Clostridiaceae</taxon>
        <taxon>Clostridium</taxon>
    </lineage>
</organism>
<comment type="similarity">
    <text evidence="2 9">Belongs to the RecN family.</text>
</comment>
<keyword evidence="4" id="KW-0547">Nucleotide-binding</keyword>
<protein>
    <recommendedName>
        <fullName evidence="3 9">DNA repair protein RecN</fullName>
    </recommendedName>
    <alternativeName>
        <fullName evidence="8 9">Recombination protein N</fullName>
    </alternativeName>
</protein>
<dbReference type="PANTHER" id="PTHR11059:SF0">
    <property type="entry name" value="DNA REPAIR PROTEIN RECN"/>
    <property type="match status" value="1"/>
</dbReference>
<proteinExistence type="inferred from homology"/>
<evidence type="ECO:0000313" key="11">
    <source>
        <dbReference type="EMBL" id="MBC5787288.1"/>
    </source>
</evidence>
<comment type="caution">
    <text evidence="11">The sequence shown here is derived from an EMBL/GenBank/DDBJ whole genome shotgun (WGS) entry which is preliminary data.</text>
</comment>